<dbReference type="OrthoDB" id="164333at2"/>
<dbReference type="STRING" id="383372.Rcas_1925"/>
<dbReference type="PANTHER" id="PTHR43214:SF24">
    <property type="entry name" value="TRANSCRIPTIONAL REGULATORY PROTEIN NARL-RELATED"/>
    <property type="match status" value="1"/>
</dbReference>
<dbReference type="SMART" id="SM00448">
    <property type="entry name" value="REC"/>
    <property type="match status" value="1"/>
</dbReference>
<feature type="domain" description="Response regulatory" evidence="6">
    <location>
        <begin position="1"/>
        <end position="102"/>
    </location>
</feature>
<dbReference type="Pfam" id="PF00072">
    <property type="entry name" value="Response_reg"/>
    <property type="match status" value="1"/>
</dbReference>
<sequence>MDSAAARGSTRRPAAEAGTAAEALARLAAERPAVAVIDVQLGDGCGIDLGRRIVAQTPCAVVLLTAFDWDVYLVQAWEAGAAAFIAKSAETEALVAAIWKAADGERAFSDAQRARIAAWRRDVAGRLALLSDREYAVLRLLAEGATNREIAAELGLAVKTVEAHVHGVLHKLRQSSRRAVQVWAQQHRIIAYGRPDAQQSRSSE</sequence>
<evidence type="ECO:0000256" key="2">
    <source>
        <dbReference type="ARBA" id="ARBA00023125"/>
    </source>
</evidence>
<evidence type="ECO:0000256" key="3">
    <source>
        <dbReference type="ARBA" id="ARBA00023163"/>
    </source>
</evidence>
<keyword evidence="1" id="KW-0805">Transcription regulation</keyword>
<dbReference type="HOGENOM" id="CLU_000445_90_10_0"/>
<dbReference type="InterPro" id="IPR016032">
    <property type="entry name" value="Sig_transdc_resp-reg_C-effctor"/>
</dbReference>
<dbReference type="PANTHER" id="PTHR43214">
    <property type="entry name" value="TWO-COMPONENT RESPONSE REGULATOR"/>
    <property type="match status" value="1"/>
</dbReference>
<organism evidence="7 8">
    <name type="scientific">Roseiflexus castenholzii (strain DSM 13941 / HLO8)</name>
    <dbReference type="NCBI Taxonomy" id="383372"/>
    <lineage>
        <taxon>Bacteria</taxon>
        <taxon>Bacillati</taxon>
        <taxon>Chloroflexota</taxon>
        <taxon>Chloroflexia</taxon>
        <taxon>Chloroflexales</taxon>
        <taxon>Roseiflexineae</taxon>
        <taxon>Roseiflexaceae</taxon>
        <taxon>Roseiflexus</taxon>
    </lineage>
</organism>
<dbReference type="CDD" id="cd06170">
    <property type="entry name" value="LuxR_C_like"/>
    <property type="match status" value="1"/>
</dbReference>
<evidence type="ECO:0000256" key="1">
    <source>
        <dbReference type="ARBA" id="ARBA00023015"/>
    </source>
</evidence>
<dbReference type="GO" id="GO:0000160">
    <property type="term" value="P:phosphorelay signal transduction system"/>
    <property type="evidence" value="ECO:0007669"/>
    <property type="project" value="InterPro"/>
</dbReference>
<accession>A7NKJ5</accession>
<reference evidence="7 8" key="1">
    <citation type="submission" date="2007-08" db="EMBL/GenBank/DDBJ databases">
        <title>Complete sequence of Roseiflexus castenholzii DSM 13941.</title>
        <authorList>
            <consortium name="US DOE Joint Genome Institute"/>
            <person name="Copeland A."/>
            <person name="Lucas S."/>
            <person name="Lapidus A."/>
            <person name="Barry K."/>
            <person name="Glavina del Rio T."/>
            <person name="Dalin E."/>
            <person name="Tice H."/>
            <person name="Pitluck S."/>
            <person name="Thompson L.S."/>
            <person name="Brettin T."/>
            <person name="Bruce D."/>
            <person name="Detter J.C."/>
            <person name="Han C."/>
            <person name="Tapia R."/>
            <person name="Schmutz J."/>
            <person name="Larimer F."/>
            <person name="Land M."/>
            <person name="Hauser L."/>
            <person name="Kyrpides N."/>
            <person name="Mikhailova N."/>
            <person name="Bryant D.A."/>
            <person name="Hanada S."/>
            <person name="Tsukatani Y."/>
            <person name="Richardson P."/>
        </authorList>
    </citation>
    <scope>NUCLEOTIDE SEQUENCE [LARGE SCALE GENOMIC DNA]</scope>
    <source>
        <strain evidence="8">DSM 13941 / HLO8</strain>
    </source>
</reference>
<dbReference type="GO" id="GO:0003677">
    <property type="term" value="F:DNA binding"/>
    <property type="evidence" value="ECO:0007669"/>
    <property type="project" value="UniProtKB-KW"/>
</dbReference>
<evidence type="ECO:0000256" key="4">
    <source>
        <dbReference type="PROSITE-ProRule" id="PRU00169"/>
    </source>
</evidence>
<dbReference type="PROSITE" id="PS50110">
    <property type="entry name" value="RESPONSE_REGULATORY"/>
    <property type="match status" value="1"/>
</dbReference>
<dbReference type="Proteomes" id="UP000000263">
    <property type="component" value="Chromosome"/>
</dbReference>
<dbReference type="KEGG" id="rca:Rcas_1925"/>
<keyword evidence="2" id="KW-0238">DNA-binding</keyword>
<evidence type="ECO:0000259" key="5">
    <source>
        <dbReference type="PROSITE" id="PS50043"/>
    </source>
</evidence>
<dbReference type="InterPro" id="IPR001789">
    <property type="entry name" value="Sig_transdc_resp-reg_receiver"/>
</dbReference>
<dbReference type="AlphaFoldDB" id="A7NKJ5"/>
<keyword evidence="3" id="KW-0804">Transcription</keyword>
<protein>
    <submittedName>
        <fullName evidence="7">Two component transcriptional regulator, LuxR family</fullName>
    </submittedName>
</protein>
<dbReference type="SMART" id="SM00421">
    <property type="entry name" value="HTH_LUXR"/>
    <property type="match status" value="1"/>
</dbReference>
<dbReference type="RefSeq" id="WP_012120439.1">
    <property type="nucleotide sequence ID" value="NC_009767.1"/>
</dbReference>
<dbReference type="Pfam" id="PF00196">
    <property type="entry name" value="GerE"/>
    <property type="match status" value="1"/>
</dbReference>
<keyword evidence="8" id="KW-1185">Reference proteome</keyword>
<keyword evidence="4" id="KW-0597">Phosphoprotein</keyword>
<gene>
    <name evidence="7" type="ordered locus">Rcas_1925</name>
</gene>
<dbReference type="GO" id="GO:0006355">
    <property type="term" value="P:regulation of DNA-templated transcription"/>
    <property type="evidence" value="ECO:0007669"/>
    <property type="project" value="InterPro"/>
</dbReference>
<dbReference type="SUPFAM" id="SSF52172">
    <property type="entry name" value="CheY-like"/>
    <property type="match status" value="1"/>
</dbReference>
<feature type="domain" description="HTH luxR-type" evidence="5">
    <location>
        <begin position="123"/>
        <end position="188"/>
    </location>
</feature>
<proteinExistence type="predicted"/>
<dbReference type="PRINTS" id="PR00038">
    <property type="entry name" value="HTHLUXR"/>
</dbReference>
<dbReference type="InterPro" id="IPR039420">
    <property type="entry name" value="WalR-like"/>
</dbReference>
<name>A7NKJ5_ROSCS</name>
<dbReference type="PROSITE" id="PS50043">
    <property type="entry name" value="HTH_LUXR_2"/>
    <property type="match status" value="1"/>
</dbReference>
<feature type="modified residue" description="4-aspartylphosphate" evidence="4">
    <location>
        <position position="38"/>
    </location>
</feature>
<evidence type="ECO:0000313" key="7">
    <source>
        <dbReference type="EMBL" id="ABU58015.1"/>
    </source>
</evidence>
<dbReference type="InterPro" id="IPR000792">
    <property type="entry name" value="Tscrpt_reg_LuxR_C"/>
</dbReference>
<evidence type="ECO:0000259" key="6">
    <source>
        <dbReference type="PROSITE" id="PS50110"/>
    </source>
</evidence>
<evidence type="ECO:0000313" key="8">
    <source>
        <dbReference type="Proteomes" id="UP000000263"/>
    </source>
</evidence>
<dbReference type="eggNOG" id="COG2197">
    <property type="taxonomic scope" value="Bacteria"/>
</dbReference>
<dbReference type="EMBL" id="CP000804">
    <property type="protein sequence ID" value="ABU58015.1"/>
    <property type="molecule type" value="Genomic_DNA"/>
</dbReference>
<dbReference type="Gene3D" id="3.40.50.2300">
    <property type="match status" value="1"/>
</dbReference>
<dbReference type="InterPro" id="IPR011006">
    <property type="entry name" value="CheY-like_superfamily"/>
</dbReference>
<dbReference type="SUPFAM" id="SSF46894">
    <property type="entry name" value="C-terminal effector domain of the bipartite response regulators"/>
    <property type="match status" value="1"/>
</dbReference>